<sequence>MASTQTLGLGTARDLNTANTLAAKQSSSLDRSNQHSQEPADGPKLHMPTGTTLMRLLQNQKCKTRKTQTSRDVLGGKLKEATDEIALLKQIIEEKDGAFHTTQEETKWIQQYITNFAESIFSDCVEDGDSGLRELTTEFLTCYAESRSSSECSSQDGNSSDSNASSDTKATSICESVISSTDLLEVNEDLNKALLFTRKLKSAFVKASADRDDCKTRYQRQLRNRENDYQKLQECAAANQRLSNDYDEMEKELKEEVAAKEQELQLLSGSLKDQEVLKAQTADKYRKILKKKDQELESAKKETAEALERAGSEHAKQQRELMEATNTIQAKMRSEITSVQSQVRTLEAELQDNGTQTQAEIQSLTARNLQLHDELVTLKQCKTQGYPYQEQIGALMNSTETVRTELVGTKRELRNANNDKAALLDDIQRSLDQVNCHLERERAAQKDSAAMERKAIELAESNSRKDTLIKQLSSDITSSASDGTSGTVMSENKMQSGARTKSVALLAILEESDQLRAALKAEQEAKAVIVAKASKLEDEVFRREVEEQFIEAVQYRAKQEIYDLEQTCEMHNRTICTLEGNLLQSSQVPGSDKAIIVQHLDETKQEITRLRARQDPLEKELEEAKQAAETVEDRMDTKIKEANKWAGYWCDATFAALTQTESLHEQIATLMQEKGEKYYVESDHPYNKAVADRNALREACRAGVPAGVEFEDQWPGSISATYVALRKLRPLGWEVLYELGKVWLTPLVKPYTEEDALERRQAQAEQERMAHRKKMGFPVGEGLAKPAPSNTASRANTTLYAAPNQQMGQAKRQRCAGQLDAAKARLPQKTSTTSSIHSSALSLSYDPRADNFRSRMEYNDMTRAQKQAYQKFMVEEGRAWRKDT</sequence>
<keyword evidence="1" id="KW-0175">Coiled coil</keyword>
<gene>
    <name evidence="3" type="ORF">BDV96DRAFT_665020</name>
</gene>
<accession>A0A6A5YXT6</accession>
<feature type="region of interest" description="Disordered" evidence="2">
    <location>
        <begin position="476"/>
        <end position="495"/>
    </location>
</feature>
<organism evidence="3 4">
    <name type="scientific">Lophiotrema nucula</name>
    <dbReference type="NCBI Taxonomy" id="690887"/>
    <lineage>
        <taxon>Eukaryota</taxon>
        <taxon>Fungi</taxon>
        <taxon>Dikarya</taxon>
        <taxon>Ascomycota</taxon>
        <taxon>Pezizomycotina</taxon>
        <taxon>Dothideomycetes</taxon>
        <taxon>Pleosporomycetidae</taxon>
        <taxon>Pleosporales</taxon>
        <taxon>Lophiotremataceae</taxon>
        <taxon>Lophiotrema</taxon>
    </lineage>
</organism>
<dbReference type="AlphaFoldDB" id="A0A6A5YXT6"/>
<evidence type="ECO:0000313" key="4">
    <source>
        <dbReference type="Proteomes" id="UP000799770"/>
    </source>
</evidence>
<protein>
    <submittedName>
        <fullName evidence="3">Uncharacterized protein</fullName>
    </submittedName>
</protein>
<name>A0A6A5YXT6_9PLEO</name>
<dbReference type="Proteomes" id="UP000799770">
    <property type="component" value="Unassembled WGS sequence"/>
</dbReference>
<feature type="region of interest" description="Disordered" evidence="2">
    <location>
        <begin position="22"/>
        <end position="49"/>
    </location>
</feature>
<dbReference type="EMBL" id="ML977332">
    <property type="protein sequence ID" value="KAF2111999.1"/>
    <property type="molecule type" value="Genomic_DNA"/>
</dbReference>
<feature type="coiled-coil region" evidence="1">
    <location>
        <begin position="406"/>
        <end position="433"/>
    </location>
</feature>
<reference evidence="3" key="1">
    <citation type="journal article" date="2020" name="Stud. Mycol.">
        <title>101 Dothideomycetes genomes: a test case for predicting lifestyles and emergence of pathogens.</title>
        <authorList>
            <person name="Haridas S."/>
            <person name="Albert R."/>
            <person name="Binder M."/>
            <person name="Bloem J."/>
            <person name="Labutti K."/>
            <person name="Salamov A."/>
            <person name="Andreopoulos B."/>
            <person name="Baker S."/>
            <person name="Barry K."/>
            <person name="Bills G."/>
            <person name="Bluhm B."/>
            <person name="Cannon C."/>
            <person name="Castanera R."/>
            <person name="Culley D."/>
            <person name="Daum C."/>
            <person name="Ezra D."/>
            <person name="Gonzalez J."/>
            <person name="Henrissat B."/>
            <person name="Kuo A."/>
            <person name="Liang C."/>
            <person name="Lipzen A."/>
            <person name="Lutzoni F."/>
            <person name="Magnuson J."/>
            <person name="Mondo S."/>
            <person name="Nolan M."/>
            <person name="Ohm R."/>
            <person name="Pangilinan J."/>
            <person name="Park H.-J."/>
            <person name="Ramirez L."/>
            <person name="Alfaro M."/>
            <person name="Sun H."/>
            <person name="Tritt A."/>
            <person name="Yoshinaga Y."/>
            <person name="Zwiers L.-H."/>
            <person name="Turgeon B."/>
            <person name="Goodwin S."/>
            <person name="Spatafora J."/>
            <person name="Crous P."/>
            <person name="Grigoriev I."/>
        </authorList>
    </citation>
    <scope>NUCLEOTIDE SEQUENCE</scope>
    <source>
        <strain evidence="3">CBS 627.86</strain>
    </source>
</reference>
<evidence type="ECO:0000313" key="3">
    <source>
        <dbReference type="EMBL" id="KAF2111999.1"/>
    </source>
</evidence>
<keyword evidence="4" id="KW-1185">Reference proteome</keyword>
<proteinExistence type="predicted"/>
<evidence type="ECO:0000256" key="2">
    <source>
        <dbReference type="SAM" id="MobiDB-lite"/>
    </source>
</evidence>
<evidence type="ECO:0000256" key="1">
    <source>
        <dbReference type="SAM" id="Coils"/>
    </source>
</evidence>
<feature type="coiled-coil region" evidence="1">
    <location>
        <begin position="600"/>
        <end position="641"/>
    </location>
</feature>
<feature type="compositionally biased region" description="Polar residues" evidence="2">
    <location>
        <begin position="22"/>
        <end position="37"/>
    </location>
</feature>
<feature type="region of interest" description="Disordered" evidence="2">
    <location>
        <begin position="300"/>
        <end position="319"/>
    </location>
</feature>
<dbReference type="OrthoDB" id="3798031at2759"/>